<accession>A0A0A9AYY2</accession>
<protein>
    <submittedName>
        <fullName evidence="1">Uncharacterized protein</fullName>
    </submittedName>
</protein>
<proteinExistence type="predicted"/>
<dbReference type="EMBL" id="GBRH01240931">
    <property type="protein sequence ID" value="JAD56964.1"/>
    <property type="molecule type" value="Transcribed_RNA"/>
</dbReference>
<sequence length="19" mass="2187">MLPKFCLISQCCKKGMLRS</sequence>
<evidence type="ECO:0000313" key="1">
    <source>
        <dbReference type="EMBL" id="JAD56964.1"/>
    </source>
</evidence>
<reference evidence="1" key="1">
    <citation type="submission" date="2014-09" db="EMBL/GenBank/DDBJ databases">
        <authorList>
            <person name="Magalhaes I.L.F."/>
            <person name="Oliveira U."/>
            <person name="Santos F.R."/>
            <person name="Vidigal T.H.D.A."/>
            <person name="Brescovit A.D."/>
            <person name="Santos A.J."/>
        </authorList>
    </citation>
    <scope>NUCLEOTIDE SEQUENCE</scope>
    <source>
        <tissue evidence="1">Shoot tissue taken approximately 20 cm above the soil surface</tissue>
    </source>
</reference>
<organism evidence="1">
    <name type="scientific">Arundo donax</name>
    <name type="common">Giant reed</name>
    <name type="synonym">Donax arundinaceus</name>
    <dbReference type="NCBI Taxonomy" id="35708"/>
    <lineage>
        <taxon>Eukaryota</taxon>
        <taxon>Viridiplantae</taxon>
        <taxon>Streptophyta</taxon>
        <taxon>Embryophyta</taxon>
        <taxon>Tracheophyta</taxon>
        <taxon>Spermatophyta</taxon>
        <taxon>Magnoliopsida</taxon>
        <taxon>Liliopsida</taxon>
        <taxon>Poales</taxon>
        <taxon>Poaceae</taxon>
        <taxon>PACMAD clade</taxon>
        <taxon>Arundinoideae</taxon>
        <taxon>Arundineae</taxon>
        <taxon>Arundo</taxon>
    </lineage>
</organism>
<name>A0A0A9AYY2_ARUDO</name>
<dbReference type="AlphaFoldDB" id="A0A0A9AYY2"/>
<reference evidence="1" key="2">
    <citation type="journal article" date="2015" name="Data Brief">
        <title>Shoot transcriptome of the giant reed, Arundo donax.</title>
        <authorList>
            <person name="Barrero R.A."/>
            <person name="Guerrero F.D."/>
            <person name="Moolhuijzen P."/>
            <person name="Goolsby J.A."/>
            <person name="Tidwell J."/>
            <person name="Bellgard S.E."/>
            <person name="Bellgard M.I."/>
        </authorList>
    </citation>
    <scope>NUCLEOTIDE SEQUENCE</scope>
    <source>
        <tissue evidence="1">Shoot tissue taken approximately 20 cm above the soil surface</tissue>
    </source>
</reference>